<dbReference type="Gene3D" id="3.40.50.150">
    <property type="entry name" value="Vaccinia Virus protein VP39"/>
    <property type="match status" value="1"/>
</dbReference>
<dbReference type="PANTHER" id="PTHR43619">
    <property type="entry name" value="S-ADENOSYL-L-METHIONINE-DEPENDENT METHYLTRANSFERASE YKTD-RELATED"/>
    <property type="match status" value="1"/>
</dbReference>
<dbReference type="InterPro" id="IPR007213">
    <property type="entry name" value="Ppm1/Ppm2/Tcmp"/>
</dbReference>
<dbReference type="Proteomes" id="UP000475117">
    <property type="component" value="Chromosome"/>
</dbReference>
<dbReference type="AlphaFoldDB" id="A0A6B3LAZ1"/>
<keyword evidence="6" id="KW-1185">Reference proteome</keyword>
<comment type="function">
    <text evidence="4">Exhibits S-adenosyl-L-methionine-dependent methyltransferase activity.</text>
</comment>
<evidence type="ECO:0000313" key="5">
    <source>
        <dbReference type="EMBL" id="QQL45779.1"/>
    </source>
</evidence>
<evidence type="ECO:0000256" key="3">
    <source>
        <dbReference type="ARBA" id="ARBA00022679"/>
    </source>
</evidence>
<gene>
    <name evidence="5" type="ORF">G3M56_004120</name>
</gene>
<protein>
    <recommendedName>
        <fullName evidence="4">S-adenosyl-L-methionine-dependent methyltransferase</fullName>
        <ecNumber evidence="4">2.1.1.-</ecNumber>
    </recommendedName>
</protein>
<proteinExistence type="inferred from homology"/>
<sequence>MRLLVFALLSLLLLPCWWVGVWLYIVPVWRQRGKVSGTTYEPFTTRLLMHLIGTRDDPLIAQLAGHLPACSPSTLRWFILPQVWICKVSGFIPTPLRFPPPEHASLNCLVSARCEFLDRSLSKHLPHCKQLVILGAGWDTRAYQADASLDLFEVDAPATQAVKRRAIKDSGIPHDHVHFVPCDFESQRWLDALTDHGFNPELPTYVHWEGVTMYLERAAIESTLDQFSQLPQGSILALDYLAEKWLHHTTGGRLTKFMVNAFYGEPFRSGLPADTDSLLKPFGLRILRHQRLHAPGKPPYGGLLTLARRIEPDHKINMQSP</sequence>
<keyword evidence="3 5" id="KW-0808">Transferase</keyword>
<evidence type="ECO:0000256" key="1">
    <source>
        <dbReference type="ARBA" id="ARBA00008138"/>
    </source>
</evidence>
<dbReference type="InterPro" id="IPR029063">
    <property type="entry name" value="SAM-dependent_MTases_sf"/>
</dbReference>
<dbReference type="SUPFAM" id="SSF53335">
    <property type="entry name" value="S-adenosyl-L-methionine-dependent methyltransferases"/>
    <property type="match status" value="1"/>
</dbReference>
<reference evidence="5 6" key="1">
    <citation type="submission" date="2020-12" db="EMBL/GenBank/DDBJ databases">
        <title>Sulforoseuscoccus oceanibium gen. nov., sp. nov., a representative of the phylum Verrucomicrobia with special cytoplasmic membrane, and proposal of Sulforoseuscoccusaceae fam. nov.</title>
        <authorList>
            <person name="Xi F."/>
        </authorList>
    </citation>
    <scope>NUCLEOTIDE SEQUENCE [LARGE SCALE GENOMIC DNA]</scope>
    <source>
        <strain evidence="5 6">T37</strain>
    </source>
</reference>
<comment type="similarity">
    <text evidence="1 4">Belongs to the UPF0677 family.</text>
</comment>
<dbReference type="RefSeq" id="WP_164365496.1">
    <property type="nucleotide sequence ID" value="NZ_CP066776.1"/>
</dbReference>
<dbReference type="EC" id="2.1.1.-" evidence="4"/>
<dbReference type="EMBL" id="CP066776">
    <property type="protein sequence ID" value="QQL45779.1"/>
    <property type="molecule type" value="Genomic_DNA"/>
</dbReference>
<dbReference type="Pfam" id="PF04072">
    <property type="entry name" value="LCM"/>
    <property type="match status" value="1"/>
</dbReference>
<evidence type="ECO:0000256" key="4">
    <source>
        <dbReference type="RuleBase" id="RU362030"/>
    </source>
</evidence>
<organism evidence="5 6">
    <name type="scientific">Sulfuriroseicoccus oceanibius</name>
    <dbReference type="NCBI Taxonomy" id="2707525"/>
    <lineage>
        <taxon>Bacteria</taxon>
        <taxon>Pseudomonadati</taxon>
        <taxon>Verrucomicrobiota</taxon>
        <taxon>Verrucomicrobiia</taxon>
        <taxon>Verrucomicrobiales</taxon>
        <taxon>Verrucomicrobiaceae</taxon>
        <taxon>Sulfuriroseicoccus</taxon>
    </lineage>
</organism>
<dbReference type="PANTHER" id="PTHR43619:SF2">
    <property type="entry name" value="S-ADENOSYL-L-METHIONINE-DEPENDENT METHYLTRANSFERASES SUPERFAMILY PROTEIN"/>
    <property type="match status" value="1"/>
</dbReference>
<dbReference type="GO" id="GO:0008168">
    <property type="term" value="F:methyltransferase activity"/>
    <property type="evidence" value="ECO:0007669"/>
    <property type="project" value="UniProtKB-UniRule"/>
</dbReference>
<keyword evidence="2 4" id="KW-0489">Methyltransferase</keyword>
<dbReference type="InterPro" id="IPR011610">
    <property type="entry name" value="SAM_mthyl_Trfase_ML2640-like"/>
</dbReference>
<dbReference type="GO" id="GO:0032259">
    <property type="term" value="P:methylation"/>
    <property type="evidence" value="ECO:0007669"/>
    <property type="project" value="UniProtKB-KW"/>
</dbReference>
<evidence type="ECO:0000313" key="6">
    <source>
        <dbReference type="Proteomes" id="UP000475117"/>
    </source>
</evidence>
<dbReference type="NCBIfam" id="TIGR00027">
    <property type="entry name" value="mthyl_TIGR00027"/>
    <property type="match status" value="1"/>
</dbReference>
<keyword evidence="4" id="KW-0949">S-adenosyl-L-methionine</keyword>
<dbReference type="KEGG" id="soa:G3M56_004120"/>
<name>A0A6B3LAZ1_9BACT</name>
<accession>A0A6B3LAZ1</accession>
<evidence type="ECO:0000256" key="2">
    <source>
        <dbReference type="ARBA" id="ARBA00022603"/>
    </source>
</evidence>